<proteinExistence type="predicted"/>
<comment type="caution">
    <text evidence="2">The sequence shown here is derived from an EMBL/GenBank/DDBJ whole genome shotgun (WGS) entry which is preliminary data.</text>
</comment>
<gene>
    <name evidence="2" type="ORF">I5U57_01385</name>
</gene>
<evidence type="ECO:0000313" key="3">
    <source>
        <dbReference type="Proteomes" id="UP000616785"/>
    </source>
</evidence>
<evidence type="ECO:0000256" key="1">
    <source>
        <dbReference type="SAM" id="MobiDB-lite"/>
    </source>
</evidence>
<name>A0AA40XX49_STEMA</name>
<dbReference type="AlphaFoldDB" id="A0AA40XX49"/>
<feature type="region of interest" description="Disordered" evidence="1">
    <location>
        <begin position="1"/>
        <end position="21"/>
    </location>
</feature>
<protein>
    <submittedName>
        <fullName evidence="2">Uncharacterized protein</fullName>
    </submittedName>
</protein>
<reference evidence="2" key="1">
    <citation type="submission" date="2020-11" db="EMBL/GenBank/DDBJ databases">
        <title>Enhanced detection system for hospital associated transmission using whole genome sequencing surveillance.</title>
        <authorList>
            <person name="Harrison L.H."/>
            <person name="Van Tyne D."/>
            <person name="Marsh J.W."/>
            <person name="Griffith M.P."/>
            <person name="Snyder D.J."/>
            <person name="Cooper V.S."/>
            <person name="Mustapha M."/>
        </authorList>
    </citation>
    <scope>NUCLEOTIDE SEQUENCE</scope>
    <source>
        <strain evidence="2">STEN00092</strain>
    </source>
</reference>
<sequence>MQDASPPNAMDRLRLGQMTREHPMPNTGLFHVLELDAASGVQGIERVRSIRVRCNTCGGITQLSGDALGAVPGGTTLVCGACPSRQTVSNARLVECDHVLPGSVQAPEA</sequence>
<accession>A0AA40XX49</accession>
<dbReference type="EMBL" id="JADUNO010000002">
    <property type="protein sequence ID" value="MBH1638098.1"/>
    <property type="molecule type" value="Genomic_DNA"/>
</dbReference>
<evidence type="ECO:0000313" key="2">
    <source>
        <dbReference type="EMBL" id="MBH1638098.1"/>
    </source>
</evidence>
<organism evidence="2 3">
    <name type="scientific">Stenotrophomonas maltophilia</name>
    <name type="common">Pseudomonas maltophilia</name>
    <name type="synonym">Xanthomonas maltophilia</name>
    <dbReference type="NCBI Taxonomy" id="40324"/>
    <lineage>
        <taxon>Bacteria</taxon>
        <taxon>Pseudomonadati</taxon>
        <taxon>Pseudomonadota</taxon>
        <taxon>Gammaproteobacteria</taxon>
        <taxon>Lysobacterales</taxon>
        <taxon>Lysobacteraceae</taxon>
        <taxon>Stenotrophomonas</taxon>
        <taxon>Stenotrophomonas maltophilia group</taxon>
    </lineage>
</organism>
<dbReference type="Proteomes" id="UP000616785">
    <property type="component" value="Unassembled WGS sequence"/>
</dbReference>
<feature type="compositionally biased region" description="Basic and acidic residues" evidence="1">
    <location>
        <begin position="11"/>
        <end position="21"/>
    </location>
</feature>